<evidence type="ECO:0000313" key="4">
    <source>
        <dbReference type="EMBL" id="MBD8488033.1"/>
    </source>
</evidence>
<dbReference type="PANTHER" id="PTHR43489">
    <property type="entry name" value="ISOMERASE"/>
    <property type="match status" value="1"/>
</dbReference>
<protein>
    <submittedName>
        <fullName evidence="4">TIM barrel protein</fullName>
    </submittedName>
</protein>
<dbReference type="SUPFAM" id="SSF51658">
    <property type="entry name" value="Xylose isomerase-like"/>
    <property type="match status" value="1"/>
</dbReference>
<sequence>MSERRSALKKMVLGTAAISGMPYLNLKANNKQNMLKGNINHSVCRWTYGHLSLDELCVLIKDIGFGAIDLMGPKDWPIAQQHGVYSSMCNGAEISLEEGFSHSEYHDTLIKNYSEMIPLVAKNGYKNLICFSGNRNGMDDETGLQNSVKGLQKLLPIAEKHGVTLIMELLNSKIDHPDYMCDKSVWGVELCKRLDSDNFKLLYDIYHMQIDEGDVIRTIGENHQYYGHYHTAGNPGRNEIDETQELNYPAIIKAIAKTGFKGYIAQEFIPKAEDKAASLRNAIALCDI</sequence>
<keyword evidence="1 2" id="KW-0413">Isomerase</keyword>
<feature type="domain" description="Xylose isomerase-like TIM barrel" evidence="3">
    <location>
        <begin position="102"/>
        <end position="271"/>
    </location>
</feature>
<evidence type="ECO:0000256" key="1">
    <source>
        <dbReference type="ARBA" id="ARBA00023235"/>
    </source>
</evidence>
<dbReference type="Proteomes" id="UP000647133">
    <property type="component" value="Unassembled WGS sequence"/>
</dbReference>
<comment type="similarity">
    <text evidence="2">Belongs to the hyi family.</text>
</comment>
<evidence type="ECO:0000259" key="3">
    <source>
        <dbReference type="Pfam" id="PF01261"/>
    </source>
</evidence>
<dbReference type="EMBL" id="JACYTQ010000001">
    <property type="protein sequence ID" value="MBD8488033.1"/>
    <property type="molecule type" value="Genomic_DNA"/>
</dbReference>
<dbReference type="RefSeq" id="WP_192008777.1">
    <property type="nucleotide sequence ID" value="NZ_JACYTQ010000001.1"/>
</dbReference>
<dbReference type="InterPro" id="IPR050417">
    <property type="entry name" value="Sugar_Epim/Isomerase"/>
</dbReference>
<accession>A0ABR9AGX2</accession>
<keyword evidence="5" id="KW-1185">Reference proteome</keyword>
<dbReference type="Pfam" id="PF01261">
    <property type="entry name" value="AP_endonuc_2"/>
    <property type="match status" value="1"/>
</dbReference>
<dbReference type="PIRSF" id="PIRSF006241">
    <property type="entry name" value="HyI"/>
    <property type="match status" value="1"/>
</dbReference>
<reference evidence="4 5" key="1">
    <citation type="submission" date="2020-09" db="EMBL/GenBank/DDBJ databases">
        <title>Echinicola sp. CAU 1574 isolated from sand of Sido Beach.</title>
        <authorList>
            <person name="Kim W."/>
        </authorList>
    </citation>
    <scope>NUCLEOTIDE SEQUENCE [LARGE SCALE GENOMIC DNA]</scope>
    <source>
        <strain evidence="4 5">CAU 1574</strain>
    </source>
</reference>
<name>A0ABR9AGX2_9BACT</name>
<organism evidence="4 5">
    <name type="scientific">Echinicola arenosa</name>
    <dbReference type="NCBI Taxonomy" id="2774144"/>
    <lineage>
        <taxon>Bacteria</taxon>
        <taxon>Pseudomonadati</taxon>
        <taxon>Bacteroidota</taxon>
        <taxon>Cytophagia</taxon>
        <taxon>Cytophagales</taxon>
        <taxon>Cyclobacteriaceae</taxon>
        <taxon>Echinicola</taxon>
    </lineage>
</organism>
<dbReference type="InterPro" id="IPR036237">
    <property type="entry name" value="Xyl_isomerase-like_sf"/>
</dbReference>
<dbReference type="InterPro" id="IPR013022">
    <property type="entry name" value="Xyl_isomerase-like_TIM-brl"/>
</dbReference>
<dbReference type="InterPro" id="IPR026040">
    <property type="entry name" value="HyI-like"/>
</dbReference>
<comment type="caution">
    <text evidence="4">The sequence shown here is derived from an EMBL/GenBank/DDBJ whole genome shotgun (WGS) entry which is preliminary data.</text>
</comment>
<gene>
    <name evidence="4" type="ORF">IFO69_04670</name>
</gene>
<dbReference type="PANTHER" id="PTHR43489:SF3">
    <property type="entry name" value="XYLOSE ISOMERASE DOMAIN PROTEIN TIM BARREL"/>
    <property type="match status" value="1"/>
</dbReference>
<evidence type="ECO:0000313" key="5">
    <source>
        <dbReference type="Proteomes" id="UP000647133"/>
    </source>
</evidence>
<evidence type="ECO:0000256" key="2">
    <source>
        <dbReference type="PIRNR" id="PIRNR006241"/>
    </source>
</evidence>
<proteinExistence type="inferred from homology"/>
<dbReference type="Gene3D" id="3.20.20.150">
    <property type="entry name" value="Divalent-metal-dependent TIM barrel enzymes"/>
    <property type="match status" value="1"/>
</dbReference>